<dbReference type="GO" id="GO:0004177">
    <property type="term" value="F:aminopeptidase activity"/>
    <property type="evidence" value="ECO:0007669"/>
    <property type="project" value="UniProtKB-KW"/>
</dbReference>
<keyword evidence="4" id="KW-0031">Aminopeptidase</keyword>
<evidence type="ECO:0000256" key="2">
    <source>
        <dbReference type="ARBA" id="ARBA00010819"/>
    </source>
</evidence>
<sequence length="652" mass="70355">MTPPPALPTLIETIRALVGRRGCMRFSRTVSVLSVTAVVTALGMGTPSSAEVQPTGISVENGVTQPVFAYSEAIQEVVYVETPMDSDGDGSNDLIAMDIIRPAETESGVKIPTIMEASPYYGRSSQPPPDRTRGFPGWWDEYFVPRGYAIAQVEMQGTGRSFGCPTTGGPEDTISIKAAVDWLNGRARGFYADGSEAVAGWSTGNVGMQGVSYVGTLPNAVATEGVPGLRTVVPIAAISDWYSYANDQGVAWASWGTRYTEYLANYVSVGRSAPGSASAPACESRIEALGDAEQAGDSDFTPFWQDRSYLPDANKIKTGKTSVFMVHGMTDYNVKTMHFANLWYEVAKRQMPRKIWIHRGAHSNPTSFRNAEWQSVMHRWMDHWLYDVDNGVMDEPMADIQRPDGSWETHSSWPDASTSAVSLSFGPATGEVAGTLSADATTGNPTQSFVDQIESQAVKVGDPSEARPGRLVYVTPPLTEELRLSGTPSLDVRMSTNATGALLSAMVVDYGEGPTVTVAGKEPLELVQEPCQPEDLVNLTGCATPVEVTEAITPQRVLAWGHVNAQNMPDLRRSDDLTPGKKYQVRWNTLPTEHVIPAGHRIGLVLTGNYNADPGQVRPARDQVSVGSEITIDLNGSKLTLPVVNGTDGLRF</sequence>
<keyword evidence="5" id="KW-0645">Protease</keyword>
<evidence type="ECO:0000256" key="1">
    <source>
        <dbReference type="ARBA" id="ARBA00000123"/>
    </source>
</evidence>
<dbReference type="GO" id="GO:0008239">
    <property type="term" value="F:dipeptidyl-peptidase activity"/>
    <property type="evidence" value="ECO:0007669"/>
    <property type="project" value="UniProtKB-EC"/>
</dbReference>
<comment type="similarity">
    <text evidence="2">Belongs to the peptidase S15 family.</text>
</comment>
<evidence type="ECO:0000256" key="5">
    <source>
        <dbReference type="ARBA" id="ARBA00022670"/>
    </source>
</evidence>
<dbReference type="EMBL" id="POUD01000077">
    <property type="protein sequence ID" value="PZG16836.1"/>
    <property type="molecule type" value="Genomic_DNA"/>
</dbReference>
<name>A0A2W2DY40_9ACTN</name>
<dbReference type="InterPro" id="IPR005674">
    <property type="entry name" value="CocE/Ser_esterase"/>
</dbReference>
<evidence type="ECO:0000256" key="8">
    <source>
        <dbReference type="ARBA" id="ARBA00030045"/>
    </source>
</evidence>
<dbReference type="NCBIfam" id="TIGR00976">
    <property type="entry name" value="CocE_NonD"/>
    <property type="match status" value="1"/>
</dbReference>
<evidence type="ECO:0000259" key="9">
    <source>
        <dbReference type="SMART" id="SM00939"/>
    </source>
</evidence>
<keyword evidence="6" id="KW-0378">Hydrolase</keyword>
<dbReference type="SMART" id="SM00939">
    <property type="entry name" value="PepX_C"/>
    <property type="match status" value="1"/>
</dbReference>
<evidence type="ECO:0000256" key="6">
    <source>
        <dbReference type="ARBA" id="ARBA00022801"/>
    </source>
</evidence>
<feature type="domain" description="Xaa-Pro dipeptidyl-peptidase C-terminal" evidence="9">
    <location>
        <begin position="378"/>
        <end position="640"/>
    </location>
</feature>
<evidence type="ECO:0000313" key="10">
    <source>
        <dbReference type="EMBL" id="PZG16836.1"/>
    </source>
</evidence>
<evidence type="ECO:0000256" key="3">
    <source>
        <dbReference type="ARBA" id="ARBA00012463"/>
    </source>
</evidence>
<dbReference type="Gene3D" id="3.40.50.1820">
    <property type="entry name" value="alpha/beta hydrolase"/>
    <property type="match status" value="1"/>
</dbReference>
<dbReference type="EC" id="3.4.14.11" evidence="3"/>
<protein>
    <recommendedName>
        <fullName evidence="3">Xaa-Pro dipeptidyl-peptidase</fullName>
        <ecNumber evidence="3">3.4.14.11</ecNumber>
    </recommendedName>
    <alternativeName>
        <fullName evidence="8">X-prolyl-dipeptidyl aminopeptidase</fullName>
    </alternativeName>
</protein>
<comment type="caution">
    <text evidence="10">The sequence shown here is derived from an EMBL/GenBank/DDBJ whole genome shotgun (WGS) entry which is preliminary data.</text>
</comment>
<evidence type="ECO:0000313" key="11">
    <source>
        <dbReference type="Proteomes" id="UP000249304"/>
    </source>
</evidence>
<evidence type="ECO:0000256" key="7">
    <source>
        <dbReference type="ARBA" id="ARBA00022825"/>
    </source>
</evidence>
<keyword evidence="11" id="KW-1185">Reference proteome</keyword>
<dbReference type="OrthoDB" id="5240615at2"/>
<dbReference type="Proteomes" id="UP000249304">
    <property type="component" value="Unassembled WGS sequence"/>
</dbReference>
<dbReference type="SUPFAM" id="SSF49785">
    <property type="entry name" value="Galactose-binding domain-like"/>
    <property type="match status" value="1"/>
</dbReference>
<comment type="catalytic activity">
    <reaction evidence="1">
        <text>Hydrolyzes Xaa-Pro-|- bonds to release unblocked, N-terminal dipeptides from substrates including Ala-Pro-|-p-nitroanilide and (sequentially) Tyr-Pro-|-Phe-Pro-|-Gly-Pro-|-Ile.</text>
        <dbReference type="EC" id="3.4.14.11"/>
    </reaction>
</comment>
<dbReference type="InterPro" id="IPR013736">
    <property type="entry name" value="Xaa-Pro_dipept_C"/>
</dbReference>
<dbReference type="InterPro" id="IPR000383">
    <property type="entry name" value="Xaa-Pro-like_dom"/>
</dbReference>
<evidence type="ECO:0000256" key="4">
    <source>
        <dbReference type="ARBA" id="ARBA00022438"/>
    </source>
</evidence>
<organism evidence="10 11">
    <name type="scientific">Nonomuraea aridisoli</name>
    <dbReference type="NCBI Taxonomy" id="2070368"/>
    <lineage>
        <taxon>Bacteria</taxon>
        <taxon>Bacillati</taxon>
        <taxon>Actinomycetota</taxon>
        <taxon>Actinomycetes</taxon>
        <taxon>Streptosporangiales</taxon>
        <taxon>Streptosporangiaceae</taxon>
        <taxon>Nonomuraea</taxon>
    </lineage>
</organism>
<proteinExistence type="inferred from homology"/>
<dbReference type="InterPro" id="IPR008979">
    <property type="entry name" value="Galactose-bd-like_sf"/>
</dbReference>
<dbReference type="Gene3D" id="2.60.120.260">
    <property type="entry name" value="Galactose-binding domain-like"/>
    <property type="match status" value="1"/>
</dbReference>
<gene>
    <name evidence="10" type="ORF">C1J01_19725</name>
</gene>
<dbReference type="Gene3D" id="1.10.246.70">
    <property type="match status" value="1"/>
</dbReference>
<keyword evidence="7" id="KW-0720">Serine protease</keyword>
<dbReference type="GO" id="GO:0006508">
    <property type="term" value="P:proteolysis"/>
    <property type="evidence" value="ECO:0007669"/>
    <property type="project" value="UniProtKB-KW"/>
</dbReference>
<dbReference type="SUPFAM" id="SSF53474">
    <property type="entry name" value="alpha/beta-Hydrolases"/>
    <property type="match status" value="1"/>
</dbReference>
<dbReference type="InterPro" id="IPR008252">
    <property type="entry name" value="Pept_S15_Xpro"/>
</dbReference>
<dbReference type="GO" id="GO:0008236">
    <property type="term" value="F:serine-type peptidase activity"/>
    <property type="evidence" value="ECO:0007669"/>
    <property type="project" value="UniProtKB-KW"/>
</dbReference>
<dbReference type="Pfam" id="PF02129">
    <property type="entry name" value="Peptidase_S15"/>
    <property type="match status" value="1"/>
</dbReference>
<dbReference type="AlphaFoldDB" id="A0A2W2DY40"/>
<accession>A0A2W2DY40</accession>
<dbReference type="PRINTS" id="PR00923">
    <property type="entry name" value="LACTOPTASE"/>
</dbReference>
<dbReference type="InterPro" id="IPR029058">
    <property type="entry name" value="AB_hydrolase_fold"/>
</dbReference>
<dbReference type="Pfam" id="PF08530">
    <property type="entry name" value="PepX_C"/>
    <property type="match status" value="1"/>
</dbReference>
<reference evidence="10 11" key="1">
    <citation type="submission" date="2018-01" db="EMBL/GenBank/DDBJ databases">
        <title>Draft genome sequence of Nonomuraea sp. KC333.</title>
        <authorList>
            <person name="Sahin N."/>
            <person name="Saygin H."/>
            <person name="Ay H."/>
        </authorList>
    </citation>
    <scope>NUCLEOTIDE SEQUENCE [LARGE SCALE GENOMIC DNA]</scope>
    <source>
        <strain evidence="10 11">KC333</strain>
    </source>
</reference>